<dbReference type="CDD" id="cd00106">
    <property type="entry name" value="KISc"/>
    <property type="match status" value="1"/>
</dbReference>
<dbReference type="GO" id="GO:0008017">
    <property type="term" value="F:microtubule binding"/>
    <property type="evidence" value="ECO:0007669"/>
    <property type="project" value="InterPro"/>
</dbReference>
<dbReference type="InterPro" id="IPR027417">
    <property type="entry name" value="P-loop_NTPase"/>
</dbReference>
<evidence type="ECO:0000256" key="6">
    <source>
        <dbReference type="PROSITE-ProRule" id="PRU00283"/>
    </source>
</evidence>
<evidence type="ECO:0000256" key="1">
    <source>
        <dbReference type="ARBA" id="ARBA00004496"/>
    </source>
</evidence>
<dbReference type="GO" id="GO:0051231">
    <property type="term" value="P:spindle elongation"/>
    <property type="evidence" value="ECO:0007669"/>
    <property type="project" value="TreeGrafter"/>
</dbReference>
<dbReference type="InterPro" id="IPR027640">
    <property type="entry name" value="Kinesin-like_fam"/>
</dbReference>
<evidence type="ECO:0000256" key="7">
    <source>
        <dbReference type="SAM" id="Coils"/>
    </source>
</evidence>
<feature type="region of interest" description="Disordered" evidence="8">
    <location>
        <begin position="400"/>
        <end position="445"/>
    </location>
</feature>
<dbReference type="InterPro" id="IPR036961">
    <property type="entry name" value="Kinesin_motor_dom_sf"/>
</dbReference>
<dbReference type="Pfam" id="PF00225">
    <property type="entry name" value="Kinesin"/>
    <property type="match status" value="1"/>
</dbReference>
<dbReference type="STRING" id="1403190.A0A0F0IC86"/>
<keyword evidence="5 7" id="KW-0175">Coiled coil</keyword>
<dbReference type="PANTHER" id="PTHR47969">
    <property type="entry name" value="CHROMOSOME-ASSOCIATED KINESIN KIF4A-RELATED"/>
    <property type="match status" value="1"/>
</dbReference>
<dbReference type="Gene3D" id="1.10.150.320">
    <property type="entry name" value="Photosystem II 12 kDa extrinsic protein"/>
    <property type="match status" value="1"/>
</dbReference>
<dbReference type="Gene3D" id="3.40.850.10">
    <property type="entry name" value="Kinesin motor domain"/>
    <property type="match status" value="1"/>
</dbReference>
<comment type="subcellular location">
    <subcellularLocation>
        <location evidence="1">Cytoplasm</location>
    </subcellularLocation>
</comment>
<dbReference type="GO" id="GO:0007018">
    <property type="term" value="P:microtubule-based movement"/>
    <property type="evidence" value="ECO:0007669"/>
    <property type="project" value="InterPro"/>
</dbReference>
<dbReference type="FunFam" id="3.40.850.10:FF:000072">
    <property type="entry name" value="Kinesin family protein"/>
    <property type="match status" value="1"/>
</dbReference>
<dbReference type="AlphaFoldDB" id="A0A0F0IC86"/>
<evidence type="ECO:0000256" key="3">
    <source>
        <dbReference type="ARBA" id="ARBA00022741"/>
    </source>
</evidence>
<evidence type="ECO:0000313" key="10">
    <source>
        <dbReference type="EMBL" id="KJK64756.1"/>
    </source>
</evidence>
<keyword evidence="4 6" id="KW-0067">ATP-binding</keyword>
<feature type="region of interest" description="Disordered" evidence="8">
    <location>
        <begin position="26"/>
        <end position="46"/>
    </location>
</feature>
<gene>
    <name evidence="10" type="ORF">P875_00010998</name>
</gene>
<organism evidence="10 11">
    <name type="scientific">Aspergillus parasiticus (strain ATCC 56775 / NRRL 5862 / SRRC 143 / SU-1)</name>
    <dbReference type="NCBI Taxonomy" id="1403190"/>
    <lineage>
        <taxon>Eukaryota</taxon>
        <taxon>Fungi</taxon>
        <taxon>Dikarya</taxon>
        <taxon>Ascomycota</taxon>
        <taxon>Pezizomycotina</taxon>
        <taxon>Eurotiomycetes</taxon>
        <taxon>Eurotiomycetidae</taxon>
        <taxon>Eurotiales</taxon>
        <taxon>Aspergillaceae</taxon>
        <taxon>Aspergillus</taxon>
        <taxon>Aspergillus subgen. Circumdati</taxon>
    </lineage>
</organism>
<comment type="similarity">
    <text evidence="6">Belongs to the TRAFAC class myosin-kinesin ATPase superfamily. Kinesin family.</text>
</comment>
<feature type="coiled-coil region" evidence="7">
    <location>
        <begin position="493"/>
        <end position="520"/>
    </location>
</feature>
<proteinExistence type="inferred from homology"/>
<accession>A0A0F0IC86</accession>
<evidence type="ECO:0000256" key="4">
    <source>
        <dbReference type="ARBA" id="ARBA00022840"/>
    </source>
</evidence>
<dbReference type="GO" id="GO:0005524">
    <property type="term" value="F:ATP binding"/>
    <property type="evidence" value="ECO:0007669"/>
    <property type="project" value="UniProtKB-UniRule"/>
</dbReference>
<keyword evidence="3 6" id="KW-0547">Nucleotide-binding</keyword>
<feature type="binding site" evidence="6">
    <location>
        <begin position="109"/>
        <end position="116"/>
    </location>
    <ligand>
        <name>ATP</name>
        <dbReference type="ChEBI" id="CHEBI:30616"/>
    </ligand>
</feature>
<dbReference type="InterPro" id="IPR001752">
    <property type="entry name" value="Kinesin_motor_dom"/>
</dbReference>
<evidence type="ECO:0000313" key="11">
    <source>
        <dbReference type="Proteomes" id="UP000033540"/>
    </source>
</evidence>
<feature type="compositionally biased region" description="Basic and acidic residues" evidence="8">
    <location>
        <begin position="35"/>
        <end position="46"/>
    </location>
</feature>
<dbReference type="PANTHER" id="PTHR47969:SF15">
    <property type="entry name" value="CHROMOSOME-ASSOCIATED KINESIN KIF4A-RELATED"/>
    <property type="match status" value="1"/>
</dbReference>
<evidence type="ECO:0000256" key="8">
    <source>
        <dbReference type="SAM" id="MobiDB-lite"/>
    </source>
</evidence>
<dbReference type="GO" id="GO:0005737">
    <property type="term" value="C:cytoplasm"/>
    <property type="evidence" value="ECO:0007669"/>
    <property type="project" value="UniProtKB-SubCell"/>
</dbReference>
<dbReference type="EMBL" id="JZEE01000387">
    <property type="protein sequence ID" value="KJK64756.1"/>
    <property type="molecule type" value="Genomic_DNA"/>
</dbReference>
<dbReference type="GO" id="GO:0005875">
    <property type="term" value="C:microtubule associated complex"/>
    <property type="evidence" value="ECO:0007669"/>
    <property type="project" value="TreeGrafter"/>
</dbReference>
<feature type="region of interest" description="Disordered" evidence="8">
    <location>
        <begin position="605"/>
        <end position="661"/>
    </location>
</feature>
<dbReference type="OrthoDB" id="3176171at2759"/>
<evidence type="ECO:0000256" key="2">
    <source>
        <dbReference type="ARBA" id="ARBA00022490"/>
    </source>
</evidence>
<dbReference type="GO" id="GO:0007052">
    <property type="term" value="P:mitotic spindle organization"/>
    <property type="evidence" value="ECO:0007669"/>
    <property type="project" value="TreeGrafter"/>
</dbReference>
<feature type="domain" description="Kinesin motor" evidence="9">
    <location>
        <begin position="2"/>
        <end position="352"/>
    </location>
</feature>
<comment type="caution">
    <text evidence="10">The sequence shown here is derived from an EMBL/GenBank/DDBJ whole genome shotgun (WGS) entry which is preliminary data.</text>
</comment>
<keyword evidence="6" id="KW-0505">Motor protein</keyword>
<feature type="region of interest" description="Disordered" evidence="8">
    <location>
        <begin position="360"/>
        <end position="383"/>
    </location>
</feature>
<evidence type="ECO:0000256" key="5">
    <source>
        <dbReference type="ARBA" id="ARBA00023054"/>
    </source>
</evidence>
<protein>
    <submittedName>
        <fullName evidence="10">KIScKIDlike</fullName>
    </submittedName>
</protein>
<dbReference type="SMART" id="SM00129">
    <property type="entry name" value="KISc"/>
    <property type="match status" value="1"/>
</dbReference>
<reference evidence="10 11" key="1">
    <citation type="submission" date="2015-02" db="EMBL/GenBank/DDBJ databases">
        <title>Draft genome sequence of Aspergillus parasiticus SU-1.</title>
        <authorList>
            <person name="Yu J."/>
            <person name="Fedorova N."/>
            <person name="Yin Y."/>
            <person name="Losada L."/>
            <person name="Zafar N."/>
            <person name="Taujale R."/>
            <person name="Ehrlich K.C."/>
            <person name="Bhatnagar D."/>
            <person name="Cleveland T.E."/>
            <person name="Bennett J.W."/>
            <person name="Nierman W.C."/>
        </authorList>
    </citation>
    <scope>NUCLEOTIDE SEQUENCE [LARGE SCALE GENOMIC DNA]</scope>
    <source>
        <strain evidence="11">ATCC 56775 / NRRL 5862 / SRRC 143 / SU-1</strain>
    </source>
</reference>
<dbReference type="Proteomes" id="UP000033540">
    <property type="component" value="Unassembled WGS sequence"/>
</dbReference>
<evidence type="ECO:0000259" key="9">
    <source>
        <dbReference type="PROSITE" id="PS50067"/>
    </source>
</evidence>
<dbReference type="SUPFAM" id="SSF52540">
    <property type="entry name" value="P-loop containing nucleoside triphosphate hydrolases"/>
    <property type="match status" value="1"/>
</dbReference>
<dbReference type="PRINTS" id="PR00380">
    <property type="entry name" value="KINESINHEAVY"/>
</dbReference>
<sequence length="745" mass="83461">MSVRVVARVRPLLKSERELDIILRTGSTTQAAPSKSEKQSSQEKKLAALRDRDTIVRIPNPKNENEEYSFQFNAVYDADSPQQELFDAEVAPTVKHLFNGFDVTLFAYGVTGTGKTHTMRGGKSLADRGVIPRLLSSIYRRSRKLEKDSDGETTVNVSLSYYEIYNDKVFDLFEPPEKRTLAGLPLRDNGGKTVVVGLTERPCTSLKEFESLYDQANTNRSTSATKLNAHSSRSHAILCVKVAVSSGGKTRISTASAIDLAGSEDNRRTDNDKERMVESASINKSLFVLAQCVEAISKKHHRIPYRESKMTRILSLGQNNGLTVMILNLAPIKSYHLDTLSSLNFANRTKKIEVREVENEPMFKGPPRPAARPSVTAQRQPLRPLTATANVNLIALANKDKEASKAGEKPVKAFHVYSDKPRSRDSTQFRKPEPPKRPSLDSNHRLLKPSRIAQPLQSQKHYEDISATKIEEMVEKKVEEILAVRAVSEKSRQTQVRELNEQVQKRLEMLEQRIEGTEDARAEGLSFLLMAKQHQARGEDSFALKMYQLALPFFPDNEKLARKISTLKQRIQSKSCPDADTTGNHTLTASKREFGSLLSIKRQPVGTNLKRQAEDSDGEYNPEDRVEEFSDDDIEEITQMRRKKRTKTSSPSDEGSSVDCYEAPSPRTIHLLSIINSRDVSQIKLLKGVGVKKAEAIVDCLCEMDQHLEEQDSDRQVQINSLAELSTLRGVGVKTVESMRNGVLA</sequence>
<dbReference type="PROSITE" id="PS50067">
    <property type="entry name" value="KINESIN_MOTOR_2"/>
    <property type="match status" value="1"/>
</dbReference>
<name>A0A0F0IC86_ASPPU</name>
<dbReference type="GO" id="GO:0003777">
    <property type="term" value="F:microtubule motor activity"/>
    <property type="evidence" value="ECO:0007669"/>
    <property type="project" value="InterPro"/>
</dbReference>
<keyword evidence="2" id="KW-0963">Cytoplasm</keyword>
<feature type="compositionally biased region" description="Basic and acidic residues" evidence="8">
    <location>
        <begin position="400"/>
        <end position="444"/>
    </location>
</feature>